<dbReference type="InterPro" id="IPR019109">
    <property type="entry name" value="MamF_MmsF"/>
</dbReference>
<evidence type="ECO:0000313" key="8">
    <source>
        <dbReference type="Proteomes" id="UP001610990"/>
    </source>
</evidence>
<evidence type="ECO:0000256" key="3">
    <source>
        <dbReference type="ARBA" id="ARBA00022989"/>
    </source>
</evidence>
<comment type="subcellular location">
    <subcellularLocation>
        <location evidence="1">Membrane</location>
        <topology evidence="1">Multi-pass membrane protein</topology>
    </subcellularLocation>
</comment>
<evidence type="ECO:0000256" key="5">
    <source>
        <dbReference type="SAM" id="MobiDB-lite"/>
    </source>
</evidence>
<evidence type="ECO:0000256" key="6">
    <source>
        <dbReference type="SAM" id="Phobius"/>
    </source>
</evidence>
<dbReference type="RefSeq" id="WP_397672072.1">
    <property type="nucleotide sequence ID" value="NZ_JBIRGH010000005.1"/>
</dbReference>
<dbReference type="Pfam" id="PF09685">
    <property type="entry name" value="MamF_MmsF"/>
    <property type="match status" value="1"/>
</dbReference>
<comment type="caution">
    <text evidence="7">The sequence shown here is derived from an EMBL/GenBank/DDBJ whole genome shotgun (WGS) entry which is preliminary data.</text>
</comment>
<dbReference type="Proteomes" id="UP001610990">
    <property type="component" value="Unassembled WGS sequence"/>
</dbReference>
<keyword evidence="8" id="KW-1185">Reference proteome</keyword>
<sequence length="228" mass="24002">MNSTPSPEQAPHDVARCACPACQLFRYQRQYGPDPGRALPPPYPPPGYGAPGQGTPGQETPGQGPPNQSIPGYGTHPGYGTPPGYGPPPPGYVPPPPGYLPAHSAGSDRAVAALAHWTPLVVAVVFAFVIPGFSVFLCFVPPLIVMTTAKSEYVRSHAREALNFQLTVLIPGTVILLLSLAARGFGSVLSLVLFVCCLIVQIMAALKAGGGEQFRYPVCLRFVKQTNG</sequence>
<feature type="transmembrane region" description="Helical" evidence="6">
    <location>
        <begin position="161"/>
        <end position="182"/>
    </location>
</feature>
<name>A0ABW7R9Z2_9ACTN</name>
<evidence type="ECO:0000256" key="1">
    <source>
        <dbReference type="ARBA" id="ARBA00004141"/>
    </source>
</evidence>
<evidence type="ECO:0000313" key="7">
    <source>
        <dbReference type="EMBL" id="MFH8584886.1"/>
    </source>
</evidence>
<gene>
    <name evidence="7" type="ORF">ACH4GP_10880</name>
</gene>
<feature type="compositionally biased region" description="Pro residues" evidence="5">
    <location>
        <begin position="38"/>
        <end position="48"/>
    </location>
</feature>
<keyword evidence="3 6" id="KW-1133">Transmembrane helix</keyword>
<keyword evidence="4 6" id="KW-0472">Membrane</keyword>
<organism evidence="7 8">
    <name type="scientific">Streptomyces celluloflavus</name>
    <dbReference type="NCBI Taxonomy" id="58344"/>
    <lineage>
        <taxon>Bacteria</taxon>
        <taxon>Bacillati</taxon>
        <taxon>Actinomycetota</taxon>
        <taxon>Actinomycetes</taxon>
        <taxon>Kitasatosporales</taxon>
        <taxon>Streptomycetaceae</taxon>
        <taxon>Streptomyces</taxon>
    </lineage>
</organism>
<feature type="region of interest" description="Disordered" evidence="5">
    <location>
        <begin position="30"/>
        <end position="92"/>
    </location>
</feature>
<feature type="transmembrane region" description="Helical" evidence="6">
    <location>
        <begin position="188"/>
        <end position="206"/>
    </location>
</feature>
<feature type="compositionally biased region" description="Low complexity" evidence="5">
    <location>
        <begin position="56"/>
        <end position="74"/>
    </location>
</feature>
<reference evidence="7 8" key="1">
    <citation type="submission" date="2024-10" db="EMBL/GenBank/DDBJ databases">
        <title>The Natural Products Discovery Center: Release of the First 8490 Sequenced Strains for Exploring Actinobacteria Biosynthetic Diversity.</title>
        <authorList>
            <person name="Kalkreuter E."/>
            <person name="Kautsar S.A."/>
            <person name="Yang D."/>
            <person name="Bader C.D."/>
            <person name="Teijaro C.N."/>
            <person name="Fluegel L."/>
            <person name="Davis C.M."/>
            <person name="Simpson J.R."/>
            <person name="Lauterbach L."/>
            <person name="Steele A.D."/>
            <person name="Gui C."/>
            <person name="Meng S."/>
            <person name="Li G."/>
            <person name="Viehrig K."/>
            <person name="Ye F."/>
            <person name="Su P."/>
            <person name="Kiefer A.F."/>
            <person name="Nichols A."/>
            <person name="Cepeda A.J."/>
            <person name="Yan W."/>
            <person name="Fan B."/>
            <person name="Jiang Y."/>
            <person name="Adhikari A."/>
            <person name="Zheng C.-J."/>
            <person name="Schuster L."/>
            <person name="Cowan T.M."/>
            <person name="Smanski M.J."/>
            <person name="Chevrette M.G."/>
            <person name="De Carvalho L.P.S."/>
            <person name="Shen B."/>
        </authorList>
    </citation>
    <scope>NUCLEOTIDE SEQUENCE [LARGE SCALE GENOMIC DNA]</scope>
    <source>
        <strain evidence="7 8">NPDC018013</strain>
    </source>
</reference>
<evidence type="ECO:0000256" key="2">
    <source>
        <dbReference type="ARBA" id="ARBA00022692"/>
    </source>
</evidence>
<evidence type="ECO:0000256" key="4">
    <source>
        <dbReference type="ARBA" id="ARBA00023136"/>
    </source>
</evidence>
<dbReference type="EMBL" id="JBIRGH010000005">
    <property type="protein sequence ID" value="MFH8584886.1"/>
    <property type="molecule type" value="Genomic_DNA"/>
</dbReference>
<proteinExistence type="predicted"/>
<keyword evidence="2 6" id="KW-0812">Transmembrane</keyword>
<protein>
    <submittedName>
        <fullName evidence="7">DUF4870 domain-containing protein</fullName>
    </submittedName>
</protein>
<feature type="transmembrane region" description="Helical" evidence="6">
    <location>
        <begin position="117"/>
        <end position="140"/>
    </location>
</feature>
<accession>A0ABW7R9Z2</accession>